<keyword evidence="8" id="KW-0732">Signal</keyword>
<evidence type="ECO:0000256" key="1">
    <source>
        <dbReference type="ARBA" id="ARBA00004613"/>
    </source>
</evidence>
<evidence type="ECO:0000259" key="9">
    <source>
        <dbReference type="PROSITE" id="PS50240"/>
    </source>
</evidence>
<evidence type="ECO:0000256" key="8">
    <source>
        <dbReference type="SAM" id="SignalP"/>
    </source>
</evidence>
<keyword evidence="5 7" id="KW-0720">Serine protease</keyword>
<evidence type="ECO:0000256" key="5">
    <source>
        <dbReference type="ARBA" id="ARBA00022825"/>
    </source>
</evidence>
<dbReference type="PROSITE" id="PS00134">
    <property type="entry name" value="TRYPSIN_HIS"/>
    <property type="match status" value="2"/>
</dbReference>
<dbReference type="AlphaFoldDB" id="A0A8B8G007"/>
<evidence type="ECO:0000313" key="11">
    <source>
        <dbReference type="RefSeq" id="XP_025415970.1"/>
    </source>
</evidence>
<feature type="domain" description="Peptidase S1" evidence="9">
    <location>
        <begin position="84"/>
        <end position="316"/>
    </location>
</feature>
<dbReference type="Pfam" id="PF00089">
    <property type="entry name" value="Trypsin"/>
    <property type="match status" value="2"/>
</dbReference>
<evidence type="ECO:0000256" key="6">
    <source>
        <dbReference type="ARBA" id="ARBA00023157"/>
    </source>
</evidence>
<dbReference type="PANTHER" id="PTHR24264:SF65">
    <property type="entry name" value="SRCR DOMAIN-CONTAINING PROTEIN"/>
    <property type="match status" value="1"/>
</dbReference>
<dbReference type="SMART" id="SM00020">
    <property type="entry name" value="Tryp_SPc"/>
    <property type="match status" value="2"/>
</dbReference>
<accession>A0A8B8G007</accession>
<dbReference type="PROSITE" id="PS00135">
    <property type="entry name" value="TRYPSIN_SER"/>
    <property type="match status" value="2"/>
</dbReference>
<dbReference type="InterPro" id="IPR001254">
    <property type="entry name" value="Trypsin_dom"/>
</dbReference>
<feature type="domain" description="Peptidase S1" evidence="9">
    <location>
        <begin position="392"/>
        <end position="624"/>
    </location>
</feature>
<keyword evidence="6" id="KW-1015">Disulfide bond</keyword>
<dbReference type="FunFam" id="2.40.10.10:FF:000006">
    <property type="entry name" value="Serine proteinase stubble"/>
    <property type="match status" value="2"/>
</dbReference>
<evidence type="ECO:0000313" key="10">
    <source>
        <dbReference type="Proteomes" id="UP000694846"/>
    </source>
</evidence>
<name>A0A8B8G007_9HEMI</name>
<organism evidence="10 11">
    <name type="scientific">Sipha flava</name>
    <name type="common">yellow sugarcane aphid</name>
    <dbReference type="NCBI Taxonomy" id="143950"/>
    <lineage>
        <taxon>Eukaryota</taxon>
        <taxon>Metazoa</taxon>
        <taxon>Ecdysozoa</taxon>
        <taxon>Arthropoda</taxon>
        <taxon>Hexapoda</taxon>
        <taxon>Insecta</taxon>
        <taxon>Pterygota</taxon>
        <taxon>Neoptera</taxon>
        <taxon>Paraneoptera</taxon>
        <taxon>Hemiptera</taxon>
        <taxon>Sternorrhyncha</taxon>
        <taxon>Aphidomorpha</taxon>
        <taxon>Aphidoidea</taxon>
        <taxon>Aphididae</taxon>
        <taxon>Sipha</taxon>
    </lineage>
</organism>
<proteinExistence type="predicted"/>
<reference evidence="11" key="1">
    <citation type="submission" date="2025-08" db="UniProtKB">
        <authorList>
            <consortium name="RefSeq"/>
        </authorList>
    </citation>
    <scope>IDENTIFICATION</scope>
    <source>
        <tissue evidence="11">Whole body</tissue>
    </source>
</reference>
<dbReference type="InterPro" id="IPR043504">
    <property type="entry name" value="Peptidase_S1_PA_chymotrypsin"/>
</dbReference>
<dbReference type="InterPro" id="IPR050127">
    <property type="entry name" value="Serine_Proteases_S1"/>
</dbReference>
<dbReference type="SUPFAM" id="SSF50494">
    <property type="entry name" value="Trypsin-like serine proteases"/>
    <property type="match status" value="2"/>
</dbReference>
<evidence type="ECO:0000256" key="2">
    <source>
        <dbReference type="ARBA" id="ARBA00022525"/>
    </source>
</evidence>
<protein>
    <submittedName>
        <fullName evidence="11">Transmembrane protease serine 9-like</fullName>
    </submittedName>
</protein>
<dbReference type="GO" id="GO:0004252">
    <property type="term" value="F:serine-type endopeptidase activity"/>
    <property type="evidence" value="ECO:0007669"/>
    <property type="project" value="InterPro"/>
</dbReference>
<feature type="signal peptide" evidence="8">
    <location>
        <begin position="1"/>
        <end position="23"/>
    </location>
</feature>
<keyword evidence="4 7" id="KW-0378">Hydrolase</keyword>
<dbReference type="Proteomes" id="UP000694846">
    <property type="component" value="Unplaced"/>
</dbReference>
<dbReference type="InterPro" id="IPR001314">
    <property type="entry name" value="Peptidase_S1A"/>
</dbReference>
<dbReference type="GO" id="GO:0006508">
    <property type="term" value="P:proteolysis"/>
    <property type="evidence" value="ECO:0007669"/>
    <property type="project" value="UniProtKB-KW"/>
</dbReference>
<dbReference type="RefSeq" id="XP_025415970.1">
    <property type="nucleotide sequence ID" value="XM_025560185.1"/>
</dbReference>
<sequence>MRPHQLPLHLCSLCLSLFMVTAATIPDTADDSDSGTSSVLSNRQGDKRIFFDDIFGSVSYEPEEKLPVSNCTCNCGVPNQEIRIVGGRPTGVHRYPWVARLMYEGHFHCGGSLINSDYVLTAAHCVRKLKKSRIRVVFGEHDQSITTDGETVTRVVSSIVRHRNFDVNSYNHDVALLRLRKSVSFSKSVRPICLPSATREPSGKLGTVVGWGRVSEGGNLADIVQEVQVPILSLAQCRASKYRPQRITANMICAGKGVEDSCQGDSGGPLLVNSDSDDKLEIVGIVSWGVGCGRPGYPGVYTRVTKYLDWIQKNMRDTCAWVTVMTPSRQGSFLASILLVIACTTQQVYGMKNIFSDLRFRRPTPEIVTNTLTKDGQGCDCTCGSPNVDTKIVGGEPSGVHEYPWMVRLSYFNQFYCGGTLINDRYVLTAAHCVKGFLWPLIKVTFGEHDYCNSTRKPETRFVLRSILGEFSYLNFQNDLALLRLNDRVPMTGTIRPICLPTDTNDTYVNGVGKAAGWGTLYENGMPSCHLRQVDVPIIGNEDCSKTNYTGDLITDNMICAGHESGGKDSCQGDSGGPLMRLMDNKRFEIIGIVSWGHGCARPGYPGVYTRVVKYLTWIKENSKEGCYCSQ</sequence>
<keyword evidence="10" id="KW-1185">Reference proteome</keyword>
<keyword evidence="2" id="KW-0964">Secreted</keyword>
<evidence type="ECO:0000256" key="7">
    <source>
        <dbReference type="RuleBase" id="RU363034"/>
    </source>
</evidence>
<dbReference type="GO" id="GO:0005615">
    <property type="term" value="C:extracellular space"/>
    <property type="evidence" value="ECO:0007669"/>
    <property type="project" value="TreeGrafter"/>
</dbReference>
<dbReference type="GeneID" id="112687465"/>
<dbReference type="InterPro" id="IPR033116">
    <property type="entry name" value="TRYPSIN_SER"/>
</dbReference>
<evidence type="ECO:0000256" key="4">
    <source>
        <dbReference type="ARBA" id="ARBA00022801"/>
    </source>
</evidence>
<dbReference type="PRINTS" id="PR00722">
    <property type="entry name" value="CHYMOTRYPSIN"/>
</dbReference>
<keyword evidence="3 7" id="KW-0645">Protease</keyword>
<evidence type="ECO:0000256" key="3">
    <source>
        <dbReference type="ARBA" id="ARBA00022670"/>
    </source>
</evidence>
<dbReference type="PANTHER" id="PTHR24264">
    <property type="entry name" value="TRYPSIN-RELATED"/>
    <property type="match status" value="1"/>
</dbReference>
<gene>
    <name evidence="11" type="primary">LOC112687465</name>
</gene>
<dbReference type="CDD" id="cd00190">
    <property type="entry name" value="Tryp_SPc"/>
    <property type="match status" value="2"/>
</dbReference>
<dbReference type="InterPro" id="IPR018114">
    <property type="entry name" value="TRYPSIN_HIS"/>
</dbReference>
<comment type="subcellular location">
    <subcellularLocation>
        <location evidence="1">Secreted</location>
    </subcellularLocation>
</comment>
<feature type="chain" id="PRO_5034771399" evidence="8">
    <location>
        <begin position="24"/>
        <end position="631"/>
    </location>
</feature>
<dbReference type="InterPro" id="IPR009003">
    <property type="entry name" value="Peptidase_S1_PA"/>
</dbReference>
<dbReference type="PROSITE" id="PS50240">
    <property type="entry name" value="TRYPSIN_DOM"/>
    <property type="match status" value="2"/>
</dbReference>
<dbReference type="OrthoDB" id="546450at2759"/>
<dbReference type="Gene3D" id="2.40.10.10">
    <property type="entry name" value="Trypsin-like serine proteases"/>
    <property type="match status" value="2"/>
</dbReference>